<dbReference type="Proteomes" id="UP001229421">
    <property type="component" value="Unassembled WGS sequence"/>
</dbReference>
<dbReference type="AlphaFoldDB" id="A0AAD8NK64"/>
<proteinExistence type="predicted"/>
<evidence type="ECO:0000313" key="2">
    <source>
        <dbReference type="Proteomes" id="UP001229421"/>
    </source>
</evidence>
<keyword evidence="2" id="KW-1185">Reference proteome</keyword>
<sequence length="78" mass="8788">MQNQYKHTPLRSTEHIDLRIIGNHNRENLGRTDPRTNITKLIGGMCSLFGALKERLNGQCKKRWSGLGVETTLAGHTC</sequence>
<dbReference type="EMBL" id="JAUHHV010000010">
    <property type="protein sequence ID" value="KAK1411286.1"/>
    <property type="molecule type" value="Genomic_DNA"/>
</dbReference>
<organism evidence="1 2">
    <name type="scientific">Tagetes erecta</name>
    <name type="common">African marigold</name>
    <dbReference type="NCBI Taxonomy" id="13708"/>
    <lineage>
        <taxon>Eukaryota</taxon>
        <taxon>Viridiplantae</taxon>
        <taxon>Streptophyta</taxon>
        <taxon>Embryophyta</taxon>
        <taxon>Tracheophyta</taxon>
        <taxon>Spermatophyta</taxon>
        <taxon>Magnoliopsida</taxon>
        <taxon>eudicotyledons</taxon>
        <taxon>Gunneridae</taxon>
        <taxon>Pentapetalae</taxon>
        <taxon>asterids</taxon>
        <taxon>campanulids</taxon>
        <taxon>Asterales</taxon>
        <taxon>Asteraceae</taxon>
        <taxon>Asteroideae</taxon>
        <taxon>Heliantheae alliance</taxon>
        <taxon>Tageteae</taxon>
        <taxon>Tagetes</taxon>
    </lineage>
</organism>
<accession>A0AAD8NK64</accession>
<evidence type="ECO:0000313" key="1">
    <source>
        <dbReference type="EMBL" id="KAK1411286.1"/>
    </source>
</evidence>
<gene>
    <name evidence="1" type="ORF">QVD17_37833</name>
</gene>
<reference evidence="1" key="1">
    <citation type="journal article" date="2023" name="bioRxiv">
        <title>Improved chromosome-level genome assembly for marigold (Tagetes erecta).</title>
        <authorList>
            <person name="Jiang F."/>
            <person name="Yuan L."/>
            <person name="Wang S."/>
            <person name="Wang H."/>
            <person name="Xu D."/>
            <person name="Wang A."/>
            <person name="Fan W."/>
        </authorList>
    </citation>
    <scope>NUCLEOTIDE SEQUENCE</scope>
    <source>
        <strain evidence="1">WSJ</strain>
        <tissue evidence="1">Leaf</tissue>
    </source>
</reference>
<protein>
    <submittedName>
        <fullName evidence="1">Uncharacterized protein</fullName>
    </submittedName>
</protein>
<comment type="caution">
    <text evidence="1">The sequence shown here is derived from an EMBL/GenBank/DDBJ whole genome shotgun (WGS) entry which is preliminary data.</text>
</comment>
<name>A0AAD8NK64_TARER</name>